<organism evidence="1 2">
    <name type="scientific">Phaseolus coccineus</name>
    <name type="common">Scarlet runner bean</name>
    <name type="synonym">Phaseolus multiflorus</name>
    <dbReference type="NCBI Taxonomy" id="3886"/>
    <lineage>
        <taxon>Eukaryota</taxon>
        <taxon>Viridiplantae</taxon>
        <taxon>Streptophyta</taxon>
        <taxon>Embryophyta</taxon>
        <taxon>Tracheophyta</taxon>
        <taxon>Spermatophyta</taxon>
        <taxon>Magnoliopsida</taxon>
        <taxon>eudicotyledons</taxon>
        <taxon>Gunneridae</taxon>
        <taxon>Pentapetalae</taxon>
        <taxon>rosids</taxon>
        <taxon>fabids</taxon>
        <taxon>Fabales</taxon>
        <taxon>Fabaceae</taxon>
        <taxon>Papilionoideae</taxon>
        <taxon>50 kb inversion clade</taxon>
        <taxon>NPAAA clade</taxon>
        <taxon>indigoferoid/millettioid clade</taxon>
        <taxon>Phaseoleae</taxon>
        <taxon>Phaseolus</taxon>
    </lineage>
</organism>
<accession>A0AAN9NXV1</accession>
<dbReference type="AlphaFoldDB" id="A0AAN9NXV1"/>
<dbReference type="EMBL" id="JAYMYR010000002">
    <property type="protein sequence ID" value="KAK7378519.1"/>
    <property type="molecule type" value="Genomic_DNA"/>
</dbReference>
<proteinExistence type="predicted"/>
<name>A0AAN9NXV1_PHACN</name>
<dbReference type="Proteomes" id="UP001374584">
    <property type="component" value="Unassembled WGS sequence"/>
</dbReference>
<protein>
    <submittedName>
        <fullName evidence="1">Uncharacterized protein</fullName>
    </submittedName>
</protein>
<sequence>MDIQTPDKLAEFSKINKTVSNAMDCHASKVTTISYPTHSVKCYGLPCKQRSETRIIQIRSNIYFHGNQNRVIYLFNVNDNPNKVTKRRQL</sequence>
<comment type="caution">
    <text evidence="1">The sequence shown here is derived from an EMBL/GenBank/DDBJ whole genome shotgun (WGS) entry which is preliminary data.</text>
</comment>
<reference evidence="1 2" key="1">
    <citation type="submission" date="2024-01" db="EMBL/GenBank/DDBJ databases">
        <title>The genomes of 5 underutilized Papilionoideae crops provide insights into root nodulation and disease resistanc.</title>
        <authorList>
            <person name="Jiang F."/>
        </authorList>
    </citation>
    <scope>NUCLEOTIDE SEQUENCE [LARGE SCALE GENOMIC DNA]</scope>
    <source>
        <strain evidence="1">JINMINGXINNONG_FW02</strain>
        <tissue evidence="1">Leaves</tissue>
    </source>
</reference>
<evidence type="ECO:0000313" key="1">
    <source>
        <dbReference type="EMBL" id="KAK7378519.1"/>
    </source>
</evidence>
<keyword evidence="2" id="KW-1185">Reference proteome</keyword>
<gene>
    <name evidence="1" type="ORF">VNO80_03961</name>
</gene>
<evidence type="ECO:0000313" key="2">
    <source>
        <dbReference type="Proteomes" id="UP001374584"/>
    </source>
</evidence>